<dbReference type="GO" id="GO:0009435">
    <property type="term" value="P:NAD+ biosynthetic process"/>
    <property type="evidence" value="ECO:0007669"/>
    <property type="project" value="InterPro"/>
</dbReference>
<evidence type="ECO:0000313" key="3">
    <source>
        <dbReference type="Proteomes" id="UP001255856"/>
    </source>
</evidence>
<dbReference type="Proteomes" id="UP001255856">
    <property type="component" value="Unassembled WGS sequence"/>
</dbReference>
<dbReference type="AlphaFoldDB" id="A0AAD9IEQ8"/>
<dbReference type="SUPFAM" id="SSF51690">
    <property type="entry name" value="Nicotinate/Quinolinate PRTase C-terminal domain-like"/>
    <property type="match status" value="1"/>
</dbReference>
<reference evidence="2" key="1">
    <citation type="submission" date="2021-01" db="EMBL/GenBank/DDBJ databases">
        <authorList>
            <person name="Eckstrom K.M.E."/>
        </authorList>
    </citation>
    <scope>NUCLEOTIDE SEQUENCE</scope>
    <source>
        <strain evidence="2">UVCC 0001</strain>
    </source>
</reference>
<accession>A0AAD9IEQ8</accession>
<protein>
    <submittedName>
        <fullName evidence="2">Uncharacterized protein</fullName>
    </submittedName>
</protein>
<dbReference type="Gene3D" id="3.20.140.10">
    <property type="entry name" value="nicotinate phosphoribosyltransferase"/>
    <property type="match status" value="1"/>
</dbReference>
<comment type="pathway">
    <text evidence="1">Cofactor biosynthesis; NAD(+) biosynthesis.</text>
</comment>
<sequence>MESARVQDVEAFAALTLRLAKAHGAQSSTLDTLVDFFGNPVTRRVLAFEGSLFEAYLVNDVYKPRMHKMYSEFLSGVTLTFKLRVRRSQISLREIRETGMAKRAAAHGVASVRWELTGDGELEGWARGPAEAASHVETTLTQAVEELVVCAQRRRVRRRWAGHCASIGAAESGGGGVVRPNGVSGSDAGGVSDASPLLQDAQLLLASALARLALGVAALNESHRLHGTRMLLFSGRRASSRRYLVLQNWYCARYLAGWHGCSSLLATAVLDRALREPAGEEGAAVGLRDAEGVTVRDAERVGPLAGTLAHEVIMVVDQLVTPLLAHLVFLRSTDRVANACALPDTLGTRGFVAAALAAELPPAFVRDCRARYPSDWAQTAVARFPHPDGRATVFDLFALWRIDSGEYAELAEFVVGAWEARWAGVATAARPPPPVLINSNLENWEEILDLARLPARIRPASYAFGTLADGFLPIDAAFRDEAARAADGPPGHEREARCVLEHLHEISLCSVVMKAVQAEHPGVRGGAPSAIKLGDSGGEGKLEYDTRIDSAALAHLKARALELAEPKTIDGAAISAALAAAYSAVVDAGMLT</sequence>
<name>A0AAD9IEQ8_PROWI</name>
<evidence type="ECO:0000313" key="2">
    <source>
        <dbReference type="EMBL" id="KAK2076151.1"/>
    </source>
</evidence>
<evidence type="ECO:0000256" key="1">
    <source>
        <dbReference type="ARBA" id="ARBA00004790"/>
    </source>
</evidence>
<comment type="caution">
    <text evidence="2">The sequence shown here is derived from an EMBL/GenBank/DDBJ whole genome shotgun (WGS) entry which is preliminary data.</text>
</comment>
<dbReference type="InterPro" id="IPR036068">
    <property type="entry name" value="Nicotinate_pribotase-like_C"/>
</dbReference>
<keyword evidence="3" id="KW-1185">Reference proteome</keyword>
<dbReference type="EMBL" id="JASFZW010000011">
    <property type="protein sequence ID" value="KAK2076151.1"/>
    <property type="molecule type" value="Genomic_DNA"/>
</dbReference>
<proteinExistence type="predicted"/>
<organism evidence="2 3">
    <name type="scientific">Prototheca wickerhamii</name>
    <dbReference type="NCBI Taxonomy" id="3111"/>
    <lineage>
        <taxon>Eukaryota</taxon>
        <taxon>Viridiplantae</taxon>
        <taxon>Chlorophyta</taxon>
        <taxon>core chlorophytes</taxon>
        <taxon>Trebouxiophyceae</taxon>
        <taxon>Chlorellales</taxon>
        <taxon>Chlorellaceae</taxon>
        <taxon>Prototheca</taxon>
    </lineage>
</organism>
<gene>
    <name evidence="2" type="ORF">QBZ16_001083</name>
</gene>